<organism evidence="3">
    <name type="scientific">marine metagenome</name>
    <dbReference type="NCBI Taxonomy" id="408172"/>
    <lineage>
        <taxon>unclassified sequences</taxon>
        <taxon>metagenomes</taxon>
        <taxon>ecological metagenomes</taxon>
    </lineage>
</organism>
<name>A0A381VA18_9ZZZZ</name>
<dbReference type="Pfam" id="PF19051">
    <property type="entry name" value="GFO_IDH_MocA_C2"/>
    <property type="match status" value="1"/>
</dbReference>
<dbReference type="InterPro" id="IPR050463">
    <property type="entry name" value="Gfo/Idh/MocA_oxidrdct_glycsds"/>
</dbReference>
<proteinExistence type="predicted"/>
<dbReference type="PANTHER" id="PTHR43818:SF5">
    <property type="entry name" value="OXIDOREDUCTASE FAMILY PROTEIN"/>
    <property type="match status" value="1"/>
</dbReference>
<dbReference type="InterPro" id="IPR043906">
    <property type="entry name" value="Gfo/Idh/MocA_OxRdtase_bact_C"/>
</dbReference>
<dbReference type="SUPFAM" id="SSF55347">
    <property type="entry name" value="Glyceraldehyde-3-phosphate dehydrogenase-like, C-terminal domain"/>
    <property type="match status" value="1"/>
</dbReference>
<accession>A0A381VA18</accession>
<evidence type="ECO:0000259" key="1">
    <source>
        <dbReference type="Pfam" id="PF01408"/>
    </source>
</evidence>
<feature type="domain" description="Gfo/Idh/MocA-like oxidoreductase bacterial type C-terminal" evidence="2">
    <location>
        <begin position="205"/>
        <end position="266"/>
    </location>
</feature>
<dbReference type="GO" id="GO:0000166">
    <property type="term" value="F:nucleotide binding"/>
    <property type="evidence" value="ECO:0007669"/>
    <property type="project" value="InterPro"/>
</dbReference>
<dbReference type="Gene3D" id="3.30.360.10">
    <property type="entry name" value="Dihydrodipicolinate Reductase, domain 2"/>
    <property type="match status" value="1"/>
</dbReference>
<sequence>MQTDKHSRRNFIKKAAVGAVGIATLSARSYDNILGANDRINIAIVGLNGRGQGHIRAVANTKNVTIRALCDVDSRVLTKSVETVNKWTGASPKTFGDIRKLLKEKDLDAITIATPDHWHTPMAMMAMQADKHVYLEKPCTFNAQEGEWLVQSKNKHGKVLQIGNQQRSAPTSIQGIEDIKNGIIGDVYFGKAWYANTRGTIGAGKKVMVPKWLDWEMWQGPSPRTNYKDNIVHYNWHWFWNWGTGEINNNGLHEIDICRWALGVDYPIRITSSGGRYSYTDDWQFYDTQVASFEFEKNKMITWEGRSCNGFTYFERGRGATIHGKEGTVLLDRNGYSAYNKKGELIKQILEKEQSATTDKVGVGALDLIHMENFLGAIRNGDKLNSPVEKAVISNLMCHLGNISQKYERTLNIDNHTGKILNDSEAMKLWGRRYERGWKPSV</sequence>
<reference evidence="3" key="1">
    <citation type="submission" date="2018-05" db="EMBL/GenBank/DDBJ databases">
        <authorList>
            <person name="Lanie J.A."/>
            <person name="Ng W.-L."/>
            <person name="Kazmierczak K.M."/>
            <person name="Andrzejewski T.M."/>
            <person name="Davidsen T.M."/>
            <person name="Wayne K.J."/>
            <person name="Tettelin H."/>
            <person name="Glass J.I."/>
            <person name="Rusch D."/>
            <person name="Podicherti R."/>
            <person name="Tsui H.-C.T."/>
            <person name="Winkler M.E."/>
        </authorList>
    </citation>
    <scope>NUCLEOTIDE SEQUENCE</scope>
</reference>
<dbReference type="Pfam" id="PF01408">
    <property type="entry name" value="GFO_IDH_MocA"/>
    <property type="match status" value="1"/>
</dbReference>
<evidence type="ECO:0008006" key="4">
    <source>
        <dbReference type="Google" id="ProtNLM"/>
    </source>
</evidence>
<dbReference type="AlphaFoldDB" id="A0A381VA18"/>
<dbReference type="EMBL" id="UINC01008258">
    <property type="protein sequence ID" value="SVA37200.1"/>
    <property type="molecule type" value="Genomic_DNA"/>
</dbReference>
<dbReference type="InterPro" id="IPR036291">
    <property type="entry name" value="NAD(P)-bd_dom_sf"/>
</dbReference>
<dbReference type="InterPro" id="IPR000683">
    <property type="entry name" value="Gfo/Idh/MocA-like_OxRdtase_N"/>
</dbReference>
<evidence type="ECO:0000313" key="3">
    <source>
        <dbReference type="EMBL" id="SVA37200.1"/>
    </source>
</evidence>
<dbReference type="PANTHER" id="PTHR43818">
    <property type="entry name" value="BCDNA.GH03377"/>
    <property type="match status" value="1"/>
</dbReference>
<dbReference type="Gene3D" id="3.40.50.720">
    <property type="entry name" value="NAD(P)-binding Rossmann-like Domain"/>
    <property type="match status" value="1"/>
</dbReference>
<dbReference type="SUPFAM" id="SSF51735">
    <property type="entry name" value="NAD(P)-binding Rossmann-fold domains"/>
    <property type="match status" value="1"/>
</dbReference>
<dbReference type="PROSITE" id="PS51318">
    <property type="entry name" value="TAT"/>
    <property type="match status" value="1"/>
</dbReference>
<evidence type="ECO:0000259" key="2">
    <source>
        <dbReference type="Pfam" id="PF19051"/>
    </source>
</evidence>
<feature type="domain" description="Gfo/Idh/MocA-like oxidoreductase N-terminal" evidence="1">
    <location>
        <begin position="40"/>
        <end position="163"/>
    </location>
</feature>
<dbReference type="InterPro" id="IPR006311">
    <property type="entry name" value="TAT_signal"/>
</dbReference>
<dbReference type="NCBIfam" id="TIGR01409">
    <property type="entry name" value="TAT_signal_seq"/>
    <property type="match status" value="1"/>
</dbReference>
<dbReference type="InterPro" id="IPR019546">
    <property type="entry name" value="TAT_signal_bac_arc"/>
</dbReference>
<gene>
    <name evidence="3" type="ORF">METZ01_LOCUS90054</name>
</gene>
<protein>
    <recommendedName>
        <fullName evidence="4">Gfo/Idh/MocA-like oxidoreductase N-terminal domain-containing protein</fullName>
    </recommendedName>
</protein>